<dbReference type="Gene3D" id="2.60.40.10">
    <property type="entry name" value="Immunoglobulins"/>
    <property type="match status" value="2"/>
</dbReference>
<evidence type="ECO:0000256" key="3">
    <source>
        <dbReference type="ARBA" id="ARBA00023319"/>
    </source>
</evidence>
<dbReference type="OrthoDB" id="5985519at2759"/>
<evidence type="ECO:0000256" key="2">
    <source>
        <dbReference type="ARBA" id="ARBA00023157"/>
    </source>
</evidence>
<comment type="caution">
    <text evidence="5">The sequence shown here is derived from an EMBL/GenBank/DDBJ whole genome shotgun (WGS) entry which is preliminary data.</text>
</comment>
<dbReference type="GO" id="GO:0005886">
    <property type="term" value="C:plasma membrane"/>
    <property type="evidence" value="ECO:0007669"/>
    <property type="project" value="TreeGrafter"/>
</dbReference>
<accession>A0A8K0JWT8</accession>
<dbReference type="InterPro" id="IPR013098">
    <property type="entry name" value="Ig_I-set"/>
</dbReference>
<keyword evidence="1" id="KW-0732">Signal</keyword>
<dbReference type="InterPro" id="IPR036179">
    <property type="entry name" value="Ig-like_dom_sf"/>
</dbReference>
<dbReference type="PANTHER" id="PTHR45080:SF8">
    <property type="entry name" value="IG-LIKE DOMAIN-CONTAINING PROTEIN"/>
    <property type="match status" value="1"/>
</dbReference>
<dbReference type="AlphaFoldDB" id="A0A8K0JWT8"/>
<dbReference type="GO" id="GO:0008046">
    <property type="term" value="F:axon guidance receptor activity"/>
    <property type="evidence" value="ECO:0007669"/>
    <property type="project" value="TreeGrafter"/>
</dbReference>
<sequence length="157" mass="17692">MKTKISWQRESGSLDFSRHKVLTSGDLKIRAAEITDKGVYICTLQNDFGKSYTRLNLEVKGIIPPIMENVIPEYVHFIPGDTIVLWCNATGKPEPKIRWSYRKDDSSEPEEFEDGYEDEGAIMIKGRKLTLYNAILAYEGIFSCVAENGAGITPPKD</sequence>
<dbReference type="SUPFAM" id="SSF48726">
    <property type="entry name" value="Immunoglobulin"/>
    <property type="match status" value="2"/>
</dbReference>
<keyword evidence="6" id="KW-1185">Reference proteome</keyword>
<name>A0A8K0JWT8_LADFU</name>
<reference evidence="5" key="2">
    <citation type="submission" date="2017-10" db="EMBL/GenBank/DDBJ databases">
        <title>Ladona fulva Genome sequencing and assembly.</title>
        <authorList>
            <person name="Murali S."/>
            <person name="Richards S."/>
            <person name="Bandaranaike D."/>
            <person name="Bellair M."/>
            <person name="Blankenburg K."/>
            <person name="Chao H."/>
            <person name="Dinh H."/>
            <person name="Doddapaneni H."/>
            <person name="Dugan-Rocha S."/>
            <person name="Elkadiri S."/>
            <person name="Gnanaolivu R."/>
            <person name="Hernandez B."/>
            <person name="Skinner E."/>
            <person name="Javaid M."/>
            <person name="Lee S."/>
            <person name="Li M."/>
            <person name="Ming W."/>
            <person name="Munidasa M."/>
            <person name="Muniz J."/>
            <person name="Nguyen L."/>
            <person name="Hughes D."/>
            <person name="Osuji N."/>
            <person name="Pu L.-L."/>
            <person name="Puazo M."/>
            <person name="Qu C."/>
            <person name="Quiroz J."/>
            <person name="Raj R."/>
            <person name="Weissenberger G."/>
            <person name="Xin Y."/>
            <person name="Zou X."/>
            <person name="Han Y."/>
            <person name="Worley K."/>
            <person name="Muzny D."/>
            <person name="Gibbs R."/>
        </authorList>
    </citation>
    <scope>NUCLEOTIDE SEQUENCE</scope>
    <source>
        <strain evidence="5">Sampled in the wild</strain>
    </source>
</reference>
<evidence type="ECO:0000259" key="4">
    <source>
        <dbReference type="PROSITE" id="PS50835"/>
    </source>
</evidence>
<dbReference type="SMART" id="SM00408">
    <property type="entry name" value="IGc2"/>
    <property type="match status" value="1"/>
</dbReference>
<dbReference type="Pfam" id="PF07679">
    <property type="entry name" value="I-set"/>
    <property type="match status" value="1"/>
</dbReference>
<dbReference type="PROSITE" id="PS50835">
    <property type="entry name" value="IG_LIKE"/>
    <property type="match status" value="2"/>
</dbReference>
<dbReference type="InterPro" id="IPR050958">
    <property type="entry name" value="Cell_Adh-Cytoskel_Orgn"/>
</dbReference>
<evidence type="ECO:0000313" key="5">
    <source>
        <dbReference type="EMBL" id="KAG8223332.1"/>
    </source>
</evidence>
<gene>
    <name evidence="5" type="ORF">J437_LFUL001209</name>
</gene>
<evidence type="ECO:0000313" key="6">
    <source>
        <dbReference type="Proteomes" id="UP000792457"/>
    </source>
</evidence>
<dbReference type="EMBL" id="KZ308157">
    <property type="protein sequence ID" value="KAG8223332.1"/>
    <property type="molecule type" value="Genomic_DNA"/>
</dbReference>
<organism evidence="5 6">
    <name type="scientific">Ladona fulva</name>
    <name type="common">Scarce chaser dragonfly</name>
    <name type="synonym">Libellula fulva</name>
    <dbReference type="NCBI Taxonomy" id="123851"/>
    <lineage>
        <taxon>Eukaryota</taxon>
        <taxon>Metazoa</taxon>
        <taxon>Ecdysozoa</taxon>
        <taxon>Arthropoda</taxon>
        <taxon>Hexapoda</taxon>
        <taxon>Insecta</taxon>
        <taxon>Pterygota</taxon>
        <taxon>Palaeoptera</taxon>
        <taxon>Odonata</taxon>
        <taxon>Epiprocta</taxon>
        <taxon>Anisoptera</taxon>
        <taxon>Libelluloidea</taxon>
        <taxon>Libellulidae</taxon>
        <taxon>Ladona</taxon>
    </lineage>
</organism>
<dbReference type="GO" id="GO:0007156">
    <property type="term" value="P:homophilic cell adhesion via plasma membrane adhesion molecules"/>
    <property type="evidence" value="ECO:0007669"/>
    <property type="project" value="TreeGrafter"/>
</dbReference>
<dbReference type="InterPro" id="IPR013783">
    <property type="entry name" value="Ig-like_fold"/>
</dbReference>
<keyword evidence="2" id="KW-1015">Disulfide bond</keyword>
<reference evidence="5" key="1">
    <citation type="submission" date="2013-04" db="EMBL/GenBank/DDBJ databases">
        <authorList>
            <person name="Qu J."/>
            <person name="Murali S.C."/>
            <person name="Bandaranaike D."/>
            <person name="Bellair M."/>
            <person name="Blankenburg K."/>
            <person name="Chao H."/>
            <person name="Dinh H."/>
            <person name="Doddapaneni H."/>
            <person name="Downs B."/>
            <person name="Dugan-Rocha S."/>
            <person name="Elkadiri S."/>
            <person name="Gnanaolivu R.D."/>
            <person name="Hernandez B."/>
            <person name="Javaid M."/>
            <person name="Jayaseelan J.C."/>
            <person name="Lee S."/>
            <person name="Li M."/>
            <person name="Ming W."/>
            <person name="Munidasa M."/>
            <person name="Muniz J."/>
            <person name="Nguyen L."/>
            <person name="Ongeri F."/>
            <person name="Osuji N."/>
            <person name="Pu L.-L."/>
            <person name="Puazo M."/>
            <person name="Qu C."/>
            <person name="Quiroz J."/>
            <person name="Raj R."/>
            <person name="Weissenberger G."/>
            <person name="Xin Y."/>
            <person name="Zou X."/>
            <person name="Han Y."/>
            <person name="Richards S."/>
            <person name="Worley K."/>
            <person name="Muzny D."/>
            <person name="Gibbs R."/>
        </authorList>
    </citation>
    <scope>NUCLEOTIDE SEQUENCE</scope>
    <source>
        <strain evidence="5">Sampled in the wild</strain>
    </source>
</reference>
<dbReference type="GO" id="GO:0043025">
    <property type="term" value="C:neuronal cell body"/>
    <property type="evidence" value="ECO:0007669"/>
    <property type="project" value="TreeGrafter"/>
</dbReference>
<dbReference type="GO" id="GO:0030424">
    <property type="term" value="C:axon"/>
    <property type="evidence" value="ECO:0007669"/>
    <property type="project" value="TreeGrafter"/>
</dbReference>
<keyword evidence="3" id="KW-0393">Immunoglobulin domain</keyword>
<protein>
    <recommendedName>
        <fullName evidence="4">Ig-like domain-containing protein</fullName>
    </recommendedName>
</protein>
<dbReference type="PANTHER" id="PTHR45080">
    <property type="entry name" value="CONTACTIN 5"/>
    <property type="match status" value="1"/>
</dbReference>
<evidence type="ECO:0000256" key="1">
    <source>
        <dbReference type="ARBA" id="ARBA00022729"/>
    </source>
</evidence>
<dbReference type="InterPro" id="IPR007110">
    <property type="entry name" value="Ig-like_dom"/>
</dbReference>
<feature type="domain" description="Ig-like" evidence="4">
    <location>
        <begin position="1"/>
        <end position="60"/>
    </location>
</feature>
<dbReference type="Proteomes" id="UP000792457">
    <property type="component" value="Unassembled WGS sequence"/>
</dbReference>
<dbReference type="Pfam" id="PF13927">
    <property type="entry name" value="Ig_3"/>
    <property type="match status" value="1"/>
</dbReference>
<feature type="domain" description="Ig-like" evidence="4">
    <location>
        <begin position="64"/>
        <end position="157"/>
    </location>
</feature>
<dbReference type="InterPro" id="IPR003598">
    <property type="entry name" value="Ig_sub2"/>
</dbReference>
<dbReference type="GO" id="GO:0050808">
    <property type="term" value="P:synapse organization"/>
    <property type="evidence" value="ECO:0007669"/>
    <property type="project" value="TreeGrafter"/>
</dbReference>
<feature type="non-terminal residue" evidence="5">
    <location>
        <position position="1"/>
    </location>
</feature>
<proteinExistence type="predicted"/>